<dbReference type="SMART" id="SM01125">
    <property type="entry name" value="DCP2"/>
    <property type="match status" value="1"/>
</dbReference>
<keyword evidence="7" id="KW-0378">Hydrolase</keyword>
<evidence type="ECO:0000313" key="14">
    <source>
        <dbReference type="Proteomes" id="UP000190831"/>
    </source>
</evidence>
<evidence type="ECO:0000256" key="8">
    <source>
        <dbReference type="ARBA" id="ARBA00022884"/>
    </source>
</evidence>
<evidence type="ECO:0000256" key="5">
    <source>
        <dbReference type="ARBA" id="ARBA00022664"/>
    </source>
</evidence>
<feature type="region of interest" description="Disordered" evidence="11">
    <location>
        <begin position="805"/>
        <end position="904"/>
    </location>
</feature>
<dbReference type="PANTHER" id="PTHR23114">
    <property type="entry name" value="M7GPPPN-MRNA HYDROLASE"/>
    <property type="match status" value="1"/>
</dbReference>
<dbReference type="GO" id="GO:0000932">
    <property type="term" value="C:P-body"/>
    <property type="evidence" value="ECO:0007669"/>
    <property type="project" value="UniProtKB-SubCell"/>
</dbReference>
<dbReference type="STRING" id="4955.A0A1G4MF56"/>
<feature type="compositionally biased region" description="Polar residues" evidence="11">
    <location>
        <begin position="461"/>
        <end position="488"/>
    </location>
</feature>
<evidence type="ECO:0000256" key="10">
    <source>
        <dbReference type="ARBA" id="ARBA00023211"/>
    </source>
</evidence>
<dbReference type="FunFam" id="3.90.79.10:FF:000045">
    <property type="entry name" value="mRNA-decapping enzyme 2"/>
    <property type="match status" value="1"/>
</dbReference>
<feature type="compositionally biased region" description="Basic and acidic residues" evidence="11">
    <location>
        <begin position="534"/>
        <end position="548"/>
    </location>
</feature>
<feature type="domain" description="Nudix hydrolase" evidence="12">
    <location>
        <begin position="101"/>
        <end position="227"/>
    </location>
</feature>
<dbReference type="InterPro" id="IPR007722">
    <property type="entry name" value="DCP2_BoxA"/>
</dbReference>
<dbReference type="InterPro" id="IPR036189">
    <property type="entry name" value="DCP2_BoxA_sf"/>
</dbReference>
<keyword evidence="4" id="KW-0963">Cytoplasm</keyword>
<keyword evidence="14" id="KW-1185">Reference proteome</keyword>
<evidence type="ECO:0000259" key="12">
    <source>
        <dbReference type="PROSITE" id="PS51462"/>
    </source>
</evidence>
<sequence>MSLPLGHPLENATSLDRVLEDLIVRFIINCPPEDFSSVERELFHVEEASWFYTDFVTLMNPNLPNMRIKSFAQHVIKLCPLVWKWDVKADQALKKFSQYKKSIPVRGAAIFNKSLTKLLLVKGTESDSWSFPRGKISKDEDDVDCCIREVQEEIGFDLTDYIDEDQFIERNIQGKNYKIFLVSGVPEDFDFKPKVRNEIEKIEWRDFRKLSRSIHKTNVKYYLVNAMIRPMTLWVKRQKGNKDEDQLKAHVEEQLKLLLGIKKEETADPGRELLNMLQNAVSKPDEPAQQETQPQAPPPLQPPPMSSGPFMVPPPQFHQQFPFMGFQPFAPFPFHNGLSAPPGVAPPSSSGTQMVETQAPPTPSLNVFAKPTVAEEEEKSSAAPSKVLLDLLNQKNEQKQSQEKPKIKLLKRGEVLENQTTTNNTEQDSQTINDNKSNASALLDVLRRPSKSAQERDTELSGKTQSIPEPYQSINHNLKSDDFNNSILSSSTEESSTNVDEYEDFESSSSEEEGDQLEEEENAEEVEEAIEQDEEHKLEQLEKTEKSSGVENQEALKQNFFTTGSVPHVDARNVSDLSTGGVADLKSIKSQAKPKIKILKRGETLKDIAFESQNPSEASAVENEPAFSHQQDSKELLNMLKKSQMLAMEEVQQSLEKARLLNAPEPSRQTNISILSEPNHQSVAFETSISPQTSRATPLAGGYSTNEGNIDKKTSDSADLLSLLKRPSSSHQKSTEGQIHTIDNSNEIKEETEKGSKELLSLLKNPGVNKKINLERNATTITNIERSKLTESSARELMGVVNNGNVHDNASHVSPLTSPAYSSYNSPSDPSYSLHQPIKAQMLNGPGTNSNTAASHSLLQMLKQPRAPESNNYSVPSHENRETYNSTQAIDSPSNELLSLLQKK</sequence>
<gene>
    <name evidence="13" type="ORF">LAFE_0F06062G</name>
</gene>
<dbReference type="PANTHER" id="PTHR23114:SF17">
    <property type="entry name" value="M7GPPPN-MRNA HYDROLASE"/>
    <property type="match status" value="1"/>
</dbReference>
<dbReference type="GO" id="GO:0006397">
    <property type="term" value="P:mRNA processing"/>
    <property type="evidence" value="ECO:0007669"/>
    <property type="project" value="UniProtKB-KW"/>
</dbReference>
<protein>
    <submittedName>
        <fullName evidence="13">LAFE_0F06062g1_1</fullName>
    </submittedName>
</protein>
<dbReference type="SUPFAM" id="SSF140586">
    <property type="entry name" value="Dcp2 domain-like"/>
    <property type="match status" value="1"/>
</dbReference>
<keyword evidence="10" id="KW-0464">Manganese</keyword>
<evidence type="ECO:0000256" key="9">
    <source>
        <dbReference type="ARBA" id="ARBA00023161"/>
    </source>
</evidence>
<dbReference type="SUPFAM" id="SSF55811">
    <property type="entry name" value="Nudix"/>
    <property type="match status" value="1"/>
</dbReference>
<dbReference type="GO" id="GO:0140933">
    <property type="term" value="F:5'-(N(7)-methylguanosine 5'-triphospho)-[mRNA] hydrolase activity"/>
    <property type="evidence" value="ECO:0007669"/>
    <property type="project" value="InterPro"/>
</dbReference>
<dbReference type="PROSITE" id="PS51462">
    <property type="entry name" value="NUDIX"/>
    <property type="match status" value="1"/>
</dbReference>
<feature type="compositionally biased region" description="Polar residues" evidence="11">
    <location>
        <begin position="869"/>
        <end position="897"/>
    </location>
</feature>
<dbReference type="GO" id="GO:0030145">
    <property type="term" value="F:manganese ion binding"/>
    <property type="evidence" value="ECO:0007669"/>
    <property type="project" value="InterPro"/>
</dbReference>
<dbReference type="Proteomes" id="UP000190831">
    <property type="component" value="Chromosome F"/>
</dbReference>
<feature type="compositionally biased region" description="Low complexity" evidence="11">
    <location>
        <begin position="417"/>
        <end position="427"/>
    </location>
</feature>
<dbReference type="GO" id="GO:0000184">
    <property type="term" value="P:nuclear-transcribed mRNA catabolic process, nonsense-mediated decay"/>
    <property type="evidence" value="ECO:0007669"/>
    <property type="project" value="UniProtKB-KW"/>
</dbReference>
<evidence type="ECO:0000256" key="3">
    <source>
        <dbReference type="ARBA" id="ARBA00005279"/>
    </source>
</evidence>
<feature type="compositionally biased region" description="Polar residues" evidence="11">
    <location>
        <begin position="549"/>
        <end position="561"/>
    </location>
</feature>
<feature type="region of interest" description="Disordered" evidence="11">
    <location>
        <begin position="726"/>
        <end position="753"/>
    </location>
</feature>
<feature type="compositionally biased region" description="Polar residues" evidence="11">
    <location>
        <begin position="846"/>
        <end position="858"/>
    </location>
</feature>
<comment type="subcellular location">
    <subcellularLocation>
        <location evidence="2">Cytoplasm</location>
        <location evidence="2">P-body</location>
    </subcellularLocation>
</comment>
<feature type="compositionally biased region" description="Low complexity" evidence="11">
    <location>
        <begin position="340"/>
        <end position="351"/>
    </location>
</feature>
<feature type="region of interest" description="Disordered" evidence="11">
    <location>
        <begin position="687"/>
        <end position="713"/>
    </location>
</feature>
<evidence type="ECO:0000256" key="6">
    <source>
        <dbReference type="ARBA" id="ARBA00022723"/>
    </source>
</evidence>
<accession>A0A1G4MF56</accession>
<feature type="compositionally biased region" description="Polar residues" evidence="11">
    <location>
        <begin position="805"/>
        <end position="817"/>
    </location>
</feature>
<reference evidence="14" key="1">
    <citation type="submission" date="2016-03" db="EMBL/GenBank/DDBJ databases">
        <authorList>
            <person name="Devillers H."/>
        </authorList>
    </citation>
    <scope>NUCLEOTIDE SEQUENCE [LARGE SCALE GENOMIC DNA]</scope>
</reference>
<organism evidence="13 14">
    <name type="scientific">Lachancea fermentati</name>
    <name type="common">Zygosaccharomyces fermentati</name>
    <dbReference type="NCBI Taxonomy" id="4955"/>
    <lineage>
        <taxon>Eukaryota</taxon>
        <taxon>Fungi</taxon>
        <taxon>Dikarya</taxon>
        <taxon>Ascomycota</taxon>
        <taxon>Saccharomycotina</taxon>
        <taxon>Saccharomycetes</taxon>
        <taxon>Saccharomycetales</taxon>
        <taxon>Saccharomycetaceae</taxon>
        <taxon>Lachancea</taxon>
    </lineage>
</organism>
<feature type="compositionally biased region" description="Polar residues" evidence="11">
    <location>
        <begin position="687"/>
        <end position="696"/>
    </location>
</feature>
<dbReference type="Gene3D" id="1.10.10.1050">
    <property type="entry name" value="Dcp2, box A domain"/>
    <property type="match status" value="1"/>
</dbReference>
<dbReference type="Gene3D" id="3.90.79.10">
    <property type="entry name" value="Nucleoside Triphosphate Pyrophosphohydrolase"/>
    <property type="match status" value="1"/>
</dbReference>
<feature type="compositionally biased region" description="Polar residues" evidence="11">
    <location>
        <begin position="727"/>
        <end position="745"/>
    </location>
</feature>
<feature type="region of interest" description="Disordered" evidence="11">
    <location>
        <begin position="281"/>
        <end position="309"/>
    </location>
</feature>
<dbReference type="PROSITE" id="PS00893">
    <property type="entry name" value="NUDIX_BOX"/>
    <property type="match status" value="1"/>
</dbReference>
<evidence type="ECO:0000256" key="7">
    <source>
        <dbReference type="ARBA" id="ARBA00022801"/>
    </source>
</evidence>
<name>A0A1G4MF56_LACFM</name>
<feature type="compositionally biased region" description="Acidic residues" evidence="11">
    <location>
        <begin position="500"/>
        <end position="533"/>
    </location>
</feature>
<dbReference type="Pfam" id="PF05026">
    <property type="entry name" value="DCP2"/>
    <property type="match status" value="1"/>
</dbReference>
<feature type="compositionally biased region" description="Polar residues" evidence="11">
    <location>
        <begin position="428"/>
        <end position="440"/>
    </location>
</feature>
<dbReference type="EMBL" id="LT598490">
    <property type="protein sequence ID" value="SCW02421.1"/>
    <property type="molecule type" value="Genomic_DNA"/>
</dbReference>
<keyword evidence="9" id="KW-0866">Nonsense-mediated mRNA decay</keyword>
<dbReference type="CDD" id="cd03672">
    <property type="entry name" value="NUDIX_Dcp2p_Nudt20"/>
    <property type="match status" value="1"/>
</dbReference>
<dbReference type="GO" id="GO:0003723">
    <property type="term" value="F:RNA binding"/>
    <property type="evidence" value="ECO:0007669"/>
    <property type="project" value="UniProtKB-KW"/>
</dbReference>
<dbReference type="OrthoDB" id="18996at2759"/>
<evidence type="ECO:0000313" key="13">
    <source>
        <dbReference type="EMBL" id="SCW02421.1"/>
    </source>
</evidence>
<evidence type="ECO:0000256" key="1">
    <source>
        <dbReference type="ARBA" id="ARBA00001936"/>
    </source>
</evidence>
<dbReference type="InterPro" id="IPR000086">
    <property type="entry name" value="NUDIX_hydrolase_dom"/>
</dbReference>
<evidence type="ECO:0000256" key="11">
    <source>
        <dbReference type="SAM" id="MobiDB-lite"/>
    </source>
</evidence>
<keyword evidence="8" id="KW-0694">RNA-binding</keyword>
<dbReference type="OMA" id="DETAHSN"/>
<dbReference type="Pfam" id="PF00293">
    <property type="entry name" value="NUDIX"/>
    <property type="match status" value="1"/>
</dbReference>
<feature type="compositionally biased region" description="Low complexity" evidence="11">
    <location>
        <begin position="818"/>
        <end position="833"/>
    </location>
</feature>
<feature type="compositionally biased region" description="Basic and acidic residues" evidence="11">
    <location>
        <begin position="396"/>
        <end position="415"/>
    </location>
</feature>
<keyword evidence="5" id="KW-0507">mRNA processing</keyword>
<feature type="region of interest" description="Disordered" evidence="11">
    <location>
        <begin position="340"/>
        <end position="366"/>
    </location>
</feature>
<feature type="region of interest" description="Disordered" evidence="11">
    <location>
        <begin position="394"/>
        <end position="561"/>
    </location>
</feature>
<dbReference type="GO" id="GO:0000290">
    <property type="term" value="P:deadenylation-dependent decapping of nuclear-transcribed mRNA"/>
    <property type="evidence" value="ECO:0007669"/>
    <property type="project" value="InterPro"/>
</dbReference>
<feature type="compositionally biased region" description="Pro residues" evidence="11">
    <location>
        <begin position="295"/>
        <end position="309"/>
    </location>
</feature>
<evidence type="ECO:0000256" key="4">
    <source>
        <dbReference type="ARBA" id="ARBA00022490"/>
    </source>
</evidence>
<comment type="similarity">
    <text evidence="3">Belongs to the Nudix hydrolase family. DCP2 subfamily.</text>
</comment>
<dbReference type="InterPro" id="IPR044099">
    <property type="entry name" value="Dcp2_NUDIX"/>
</dbReference>
<dbReference type="InterPro" id="IPR015797">
    <property type="entry name" value="NUDIX_hydrolase-like_dom_sf"/>
</dbReference>
<keyword evidence="6" id="KW-0479">Metal-binding</keyword>
<proteinExistence type="inferred from homology"/>
<dbReference type="AlphaFoldDB" id="A0A1G4MF56"/>
<feature type="region of interest" description="Disordered" evidence="11">
    <location>
        <begin position="613"/>
        <end position="632"/>
    </location>
</feature>
<dbReference type="InterPro" id="IPR020084">
    <property type="entry name" value="NUDIX_hydrolase_CS"/>
</dbReference>
<evidence type="ECO:0000256" key="2">
    <source>
        <dbReference type="ARBA" id="ARBA00004201"/>
    </source>
</evidence>
<comment type="cofactor">
    <cofactor evidence="1">
        <name>Mn(2+)</name>
        <dbReference type="ChEBI" id="CHEBI:29035"/>
    </cofactor>
</comment>